<dbReference type="GO" id="GO:0046474">
    <property type="term" value="P:glycerophospholipid biosynthetic process"/>
    <property type="evidence" value="ECO:0007669"/>
    <property type="project" value="UniProtKB-UniRule"/>
</dbReference>
<keyword evidence="4 9" id="KW-0460">Magnesium</keyword>
<evidence type="ECO:0000256" key="6">
    <source>
        <dbReference type="ARBA" id="ARBA00023209"/>
    </source>
</evidence>
<evidence type="ECO:0000256" key="3">
    <source>
        <dbReference type="ARBA" id="ARBA00022723"/>
    </source>
</evidence>
<dbReference type="GO" id="GO:0000107">
    <property type="term" value="F:imidazoleglycerol-phosphate synthase activity"/>
    <property type="evidence" value="ECO:0007669"/>
    <property type="project" value="TreeGrafter"/>
</dbReference>
<accession>A0AAF0IB26</accession>
<dbReference type="NCBIfam" id="NF003198">
    <property type="entry name" value="PRK04169.1-2"/>
    <property type="match status" value="1"/>
</dbReference>
<keyword evidence="9" id="KW-0963">Cytoplasm</keyword>
<feature type="binding site" evidence="9">
    <location>
        <begin position="204"/>
        <end position="205"/>
    </location>
    <ligand>
        <name>sn-glycerol 1-phosphate</name>
        <dbReference type="ChEBI" id="CHEBI:57685"/>
    </ligand>
</feature>
<evidence type="ECO:0000256" key="8">
    <source>
        <dbReference type="ARBA" id="ARBA00047288"/>
    </source>
</evidence>
<comment type="subcellular location">
    <subcellularLocation>
        <location evidence="9">Cytoplasm</location>
    </subcellularLocation>
</comment>
<dbReference type="CDD" id="cd02812">
    <property type="entry name" value="PcrB_like"/>
    <property type="match status" value="1"/>
</dbReference>
<feature type="binding site" evidence="9">
    <location>
        <begin position="173"/>
        <end position="179"/>
    </location>
    <ligand>
        <name>sn-glycerol 1-phosphate</name>
        <dbReference type="ChEBI" id="CHEBI:57685"/>
    </ligand>
</feature>
<dbReference type="EC" id="2.5.1.41" evidence="9"/>
<dbReference type="InterPro" id="IPR050064">
    <property type="entry name" value="IGPS_HisA/HisF"/>
</dbReference>
<comment type="similarity">
    <text evidence="9">Belongs to the GGGP/HepGP synthase family. Group II subfamily.</text>
</comment>
<keyword evidence="5 9" id="KW-0443">Lipid metabolism</keyword>
<dbReference type="InterPro" id="IPR010946">
    <property type="entry name" value="GGGP_synth"/>
</dbReference>
<dbReference type="NCBIfam" id="TIGR01768">
    <property type="entry name" value="GGGP-family"/>
    <property type="match status" value="1"/>
</dbReference>
<feature type="binding site" evidence="9">
    <location>
        <position position="57"/>
    </location>
    <ligand>
        <name>Mg(2+)</name>
        <dbReference type="ChEBI" id="CHEBI:18420"/>
    </ligand>
</feature>
<proteinExistence type="inferred from homology"/>
<keyword evidence="7 9" id="KW-1208">Phospholipid metabolism</keyword>
<dbReference type="Proteomes" id="UP000186851">
    <property type="component" value="Chromosome"/>
</dbReference>
<comment type="pathway">
    <text evidence="9">Membrane lipid metabolism; glycerophospholipid metabolism.</text>
</comment>
<keyword evidence="6 9" id="KW-0594">Phospholipid biosynthesis</keyword>
<evidence type="ECO:0000256" key="4">
    <source>
        <dbReference type="ARBA" id="ARBA00022842"/>
    </source>
</evidence>
<feature type="binding site" evidence="9">
    <location>
        <position position="26"/>
    </location>
    <ligand>
        <name>Mg(2+)</name>
        <dbReference type="ChEBI" id="CHEBI:18420"/>
    </ligand>
</feature>
<feature type="binding site" evidence="9">
    <location>
        <begin position="226"/>
        <end position="227"/>
    </location>
    <ligand>
        <name>sn-glycerol 1-phosphate</name>
        <dbReference type="ChEBI" id="CHEBI:57685"/>
    </ligand>
</feature>
<dbReference type="Gene3D" id="3.20.20.390">
    <property type="entry name" value="FMN-linked oxidoreductases"/>
    <property type="match status" value="1"/>
</dbReference>
<dbReference type="HAMAP" id="MF_00112">
    <property type="entry name" value="GGGP_HepGP_synthase"/>
    <property type="match status" value="1"/>
</dbReference>
<evidence type="ECO:0000256" key="9">
    <source>
        <dbReference type="HAMAP-Rule" id="MF_00112"/>
    </source>
</evidence>
<comment type="catalytic activity">
    <reaction evidence="8 9">
        <text>sn-glycerol 1-phosphate + (2E,6E,10E)-geranylgeranyl diphosphate = sn-3-O-(geranylgeranyl)glycerol 1-phosphate + diphosphate</text>
        <dbReference type="Rhea" id="RHEA:23404"/>
        <dbReference type="ChEBI" id="CHEBI:33019"/>
        <dbReference type="ChEBI" id="CHEBI:57677"/>
        <dbReference type="ChEBI" id="CHEBI:57685"/>
        <dbReference type="ChEBI" id="CHEBI:58756"/>
        <dbReference type="EC" id="2.5.1.41"/>
    </reaction>
</comment>
<keyword evidence="3 9" id="KW-0479">Metal-binding</keyword>
<dbReference type="InterPro" id="IPR008205">
    <property type="entry name" value="GGGP_HepGP_synthase"/>
</dbReference>
<comment type="caution">
    <text evidence="9">Lacks conserved residue(s) required for the propagation of feature annotation.</text>
</comment>
<reference evidence="10" key="1">
    <citation type="journal article" date="2017" name="Nature">
        <title>Asgard archaea illuminate the origin of eukaryotic cellular complexity.</title>
        <authorList>
            <person name="Zaremba-Niedzwiedzka K."/>
            <person name="Caceres E.F."/>
            <person name="Saw J.H."/>
            <person name="Backstrom D."/>
            <person name="Juzokaite L."/>
            <person name="Vancaester E."/>
            <person name="Seitz K.W."/>
            <person name="Anantharaman K."/>
            <person name="Starnawski P."/>
            <person name="Kjeldsen K.U."/>
            <person name="Scott M.B."/>
            <person name="Nunoura T."/>
            <person name="Banfield J.F."/>
            <person name="Schramm A."/>
            <person name="Baker B.J."/>
            <person name="Spang A."/>
            <person name="Ettema T.J.G."/>
        </authorList>
    </citation>
    <scope>NUCLEOTIDE SEQUENCE</scope>
    <source>
        <strain evidence="10">LCB_4</strain>
    </source>
</reference>
<dbReference type="GO" id="GO:0000287">
    <property type="term" value="F:magnesium ion binding"/>
    <property type="evidence" value="ECO:0007669"/>
    <property type="project" value="UniProtKB-UniRule"/>
</dbReference>
<organism evidence="10 11">
    <name type="scientific">Odinarchaeota yellowstonii (strain LCB_4)</name>
    <dbReference type="NCBI Taxonomy" id="1841599"/>
    <lineage>
        <taxon>Archaea</taxon>
        <taxon>Promethearchaeati</taxon>
        <taxon>Candidatus Odinarchaeota</taxon>
        <taxon>Candidatus Odinarchaeia</taxon>
        <taxon>Candidatus Odinarchaeales</taxon>
        <taxon>Candidatus Odinarchaeaceae</taxon>
        <taxon>Candidatus Odinarchaeum</taxon>
    </lineage>
</organism>
<evidence type="ECO:0000256" key="7">
    <source>
        <dbReference type="ARBA" id="ARBA00023264"/>
    </source>
</evidence>
<keyword evidence="2 9" id="KW-0808">Transferase</keyword>
<evidence type="ECO:0000256" key="2">
    <source>
        <dbReference type="ARBA" id="ARBA00022679"/>
    </source>
</evidence>
<dbReference type="InterPro" id="IPR038597">
    <property type="entry name" value="GGGP/HepGP_synthase_sf"/>
</dbReference>
<dbReference type="KEGG" id="oyw:OdinLCB4_005665"/>
<comment type="cofactor">
    <cofactor evidence="9">
        <name>Mg(2+)</name>
        <dbReference type="ChEBI" id="CHEBI:18420"/>
    </cofactor>
</comment>
<dbReference type="EMBL" id="CP091871">
    <property type="protein sequence ID" value="WEU39956.1"/>
    <property type="molecule type" value="Genomic_DNA"/>
</dbReference>
<comment type="function">
    <text evidence="9">Prenyltransferase that catalyzes the transfer of the geranylgeranyl moiety of geranylgeranyl diphosphate (GGPP) to the C3 hydroxyl of sn-glycerol-1-phosphate (G1P). This reaction is the first ether-bond-formation step in the biosynthesis of archaeal membrane lipids.</text>
</comment>
<gene>
    <name evidence="10" type="ORF">OdinLCB4_005665</name>
</gene>
<evidence type="ECO:0000313" key="10">
    <source>
        <dbReference type="EMBL" id="WEU39956.1"/>
    </source>
</evidence>
<evidence type="ECO:0000313" key="11">
    <source>
        <dbReference type="Proteomes" id="UP000186851"/>
    </source>
</evidence>
<evidence type="ECO:0000256" key="1">
    <source>
        <dbReference type="ARBA" id="ARBA00022516"/>
    </source>
</evidence>
<reference evidence="10" key="2">
    <citation type="journal article" date="2022" name="Nat. Microbiol.">
        <title>A closed Candidatus Odinarchaeum chromosome exposes Asgard archaeal viruses.</title>
        <authorList>
            <person name="Tamarit D."/>
            <person name="Caceres E.F."/>
            <person name="Krupovic M."/>
            <person name="Nijland R."/>
            <person name="Eme L."/>
            <person name="Robinson N.P."/>
            <person name="Ettema T.J.G."/>
        </authorList>
    </citation>
    <scope>NUCLEOTIDE SEQUENCE</scope>
    <source>
        <strain evidence="10">LCB_4</strain>
    </source>
</reference>
<dbReference type="PANTHER" id="PTHR21235">
    <property type="entry name" value="IMIDAZOLE GLYCEROL PHOSPHATE SYNTHASE SUBUNIT HISF/H IGP SYNTHASE SUBUNIT HISF/H"/>
    <property type="match status" value="1"/>
</dbReference>
<name>A0AAF0IB26_ODILC</name>
<dbReference type="SUPFAM" id="SSF51395">
    <property type="entry name" value="FMN-linked oxidoreductases"/>
    <property type="match status" value="1"/>
</dbReference>
<dbReference type="FunFam" id="3.20.20.390:FF:000001">
    <property type="entry name" value="Heptaprenylglyceryl phosphate synthase"/>
    <property type="match status" value="1"/>
</dbReference>
<dbReference type="GO" id="GO:0005737">
    <property type="term" value="C:cytoplasm"/>
    <property type="evidence" value="ECO:0007669"/>
    <property type="project" value="UniProtKB-SubCell"/>
</dbReference>
<dbReference type="NCBIfam" id="TIGR01769">
    <property type="entry name" value="GGGP"/>
    <property type="match status" value="1"/>
</dbReference>
<sequence>MTWRSVWSYITDKIRREKALHFSLIDPDPLTQDYEEAGRIARLAFEAGTDAIMVGGSTALDIDEAVKKIKENVKIPVILFPGSLAGISKYADAIFFMSLLNSTNPYMILGAQAIAAPLIKKIGIEPISMAYIVVEPGATAGYMGYAHLIPRSKPKIAAAYATAAELIGYKLIYLEAGSGADNCIPPDFIKVVSRSVQIPVIVGGGINTAADARRAVEAGASIIVQGTFVERTVLKDGGASLKEIIKAVKSAE</sequence>
<protein>
    <recommendedName>
        <fullName evidence="9">Geranylgeranylglyceryl phosphate synthase</fullName>
        <shortName evidence="9">GGGP synthase</shortName>
        <shortName evidence="9">GGGPS</shortName>
        <ecNumber evidence="9">2.5.1.41</ecNumber>
    </recommendedName>
    <alternativeName>
        <fullName evidence="9">(S)-3-O-geranylgeranylglyceryl phosphate synthase</fullName>
    </alternativeName>
    <alternativeName>
        <fullName evidence="9">Phosphoglycerol geranylgeranyltransferase</fullName>
    </alternativeName>
</protein>
<evidence type="ECO:0000256" key="5">
    <source>
        <dbReference type="ARBA" id="ARBA00023098"/>
    </source>
</evidence>
<dbReference type="PANTHER" id="PTHR21235:SF22">
    <property type="entry name" value="GERANYLGERANYLGLYCERYL PHOSPHATE SYNTHASE"/>
    <property type="match status" value="1"/>
</dbReference>
<keyword evidence="1 9" id="KW-0444">Lipid biosynthesis</keyword>
<dbReference type="Pfam" id="PF01884">
    <property type="entry name" value="PcrB"/>
    <property type="match status" value="1"/>
</dbReference>
<dbReference type="GO" id="GO:0047294">
    <property type="term" value="F:phosphoglycerol geranylgeranyltransferase activity"/>
    <property type="evidence" value="ECO:0007669"/>
    <property type="project" value="UniProtKB-UniRule"/>
</dbReference>
<dbReference type="AlphaFoldDB" id="A0AAF0IB26"/>